<dbReference type="InterPro" id="IPR002889">
    <property type="entry name" value="WSC_carb-bd"/>
</dbReference>
<evidence type="ECO:0000313" key="3">
    <source>
        <dbReference type="WBParaSite" id="maker-uti_cns_0000769-snap-gene-0.4-mRNA-1"/>
    </source>
</evidence>
<name>A0A1I8G3A9_9PLAT</name>
<reference evidence="3 4" key="1">
    <citation type="submission" date="2016-11" db="UniProtKB">
        <authorList>
            <consortium name="WormBaseParasite"/>
        </authorList>
    </citation>
    <scope>IDENTIFICATION</scope>
</reference>
<protein>
    <submittedName>
        <fullName evidence="3 4">WSC domain-containing protein</fullName>
    </submittedName>
</protein>
<dbReference type="AlphaFoldDB" id="A0A1I8G3A9"/>
<dbReference type="Proteomes" id="UP000095280">
    <property type="component" value="Unplaced"/>
</dbReference>
<feature type="domain" description="WSC" evidence="1">
    <location>
        <begin position="21"/>
        <end position="117"/>
    </location>
</feature>
<evidence type="ECO:0000313" key="2">
    <source>
        <dbReference type="Proteomes" id="UP000095280"/>
    </source>
</evidence>
<sequence>MLCSALTLIILVTAQEFYEAKAPSKGCYLHFYHSSAFRKAAKYATDEGYMSQRVCATRCLMDSRRWKFFGLHGDRWCYCGDAIYSGSITNSLCDSRCINNVIERCGGKFGMEIFDLVPVPKNNSGETA</sequence>
<keyword evidence="2" id="KW-1185">Reference proteome</keyword>
<dbReference type="Pfam" id="PF01822">
    <property type="entry name" value="WSC"/>
    <property type="match status" value="1"/>
</dbReference>
<proteinExistence type="predicted"/>
<accession>A0A1I8G3A9</accession>
<dbReference type="WBParaSite" id="maker-uti_cns_0000769-snap-gene-0.4-mRNA-1">
    <property type="protein sequence ID" value="maker-uti_cns_0000769-snap-gene-0.4-mRNA-1"/>
    <property type="gene ID" value="maker-uti_cns_0000769-snap-gene-0.4"/>
</dbReference>
<evidence type="ECO:0000259" key="1">
    <source>
        <dbReference type="PROSITE" id="PS51212"/>
    </source>
</evidence>
<dbReference type="SMART" id="SM00321">
    <property type="entry name" value="WSC"/>
    <property type="match status" value="1"/>
</dbReference>
<dbReference type="PROSITE" id="PS51212">
    <property type="entry name" value="WSC"/>
    <property type="match status" value="1"/>
</dbReference>
<organism evidence="2 3">
    <name type="scientific">Macrostomum lignano</name>
    <dbReference type="NCBI Taxonomy" id="282301"/>
    <lineage>
        <taxon>Eukaryota</taxon>
        <taxon>Metazoa</taxon>
        <taxon>Spiralia</taxon>
        <taxon>Lophotrochozoa</taxon>
        <taxon>Platyhelminthes</taxon>
        <taxon>Rhabditophora</taxon>
        <taxon>Macrostomorpha</taxon>
        <taxon>Macrostomida</taxon>
        <taxon>Macrostomidae</taxon>
        <taxon>Macrostomum</taxon>
    </lineage>
</organism>
<dbReference type="WBParaSite" id="maker-uti_cns_0002642-snap-gene-0.5-mRNA-1">
    <property type="protein sequence ID" value="maker-uti_cns_0002642-snap-gene-0.5-mRNA-1"/>
    <property type="gene ID" value="maker-uti_cns_0002642-snap-gene-0.5"/>
</dbReference>
<evidence type="ECO:0000313" key="4">
    <source>
        <dbReference type="WBParaSite" id="maker-uti_cns_0002642-snap-gene-0.5-mRNA-1"/>
    </source>
</evidence>